<dbReference type="RefSeq" id="WP_032530398.1">
    <property type="nucleotide sequence ID" value="NZ_CP036539.1"/>
</dbReference>
<reference evidence="2 4" key="2">
    <citation type="submission" date="2019-03" db="EMBL/GenBank/DDBJ databases">
        <title>Complete genome assembly of MDR B. fragilis.</title>
        <authorList>
            <person name="Sydenham T.V."/>
            <person name="Hasman H."/>
            <person name="Justesen U.S."/>
        </authorList>
    </citation>
    <scope>NUCLEOTIDE SEQUENCE [LARGE SCALE GENOMIC DNA]</scope>
    <source>
        <strain evidence="2 4">DCMOUH0067B</strain>
    </source>
</reference>
<dbReference type="EMBL" id="QRJE01000015">
    <property type="protein sequence ID" value="RHH11214.1"/>
    <property type="molecule type" value="Genomic_DNA"/>
</dbReference>
<accession>A0A0I9TK57</accession>
<gene>
    <name evidence="3" type="ORF">DW228_10635</name>
    <name evidence="2" type="ORF">IA74_011790</name>
</gene>
<dbReference type="Proteomes" id="UP000266644">
    <property type="component" value="Unassembled WGS sequence"/>
</dbReference>
<evidence type="ECO:0000313" key="2">
    <source>
        <dbReference type="EMBL" id="QCQ36746.1"/>
    </source>
</evidence>
<organism evidence="3 5">
    <name type="scientific">Bacteroides fragilis</name>
    <dbReference type="NCBI Taxonomy" id="817"/>
    <lineage>
        <taxon>Bacteria</taxon>
        <taxon>Pseudomonadati</taxon>
        <taxon>Bacteroidota</taxon>
        <taxon>Bacteroidia</taxon>
        <taxon>Bacteroidales</taxon>
        <taxon>Bacteroidaceae</taxon>
        <taxon>Bacteroides</taxon>
    </lineage>
</organism>
<evidence type="ECO:0000256" key="1">
    <source>
        <dbReference type="SAM" id="SignalP"/>
    </source>
</evidence>
<evidence type="ECO:0008006" key="6">
    <source>
        <dbReference type="Google" id="ProtNLM"/>
    </source>
</evidence>
<reference evidence="3 5" key="1">
    <citation type="submission" date="2018-08" db="EMBL/GenBank/DDBJ databases">
        <title>A genome reference for cultivated species of the human gut microbiota.</title>
        <authorList>
            <person name="Zou Y."/>
            <person name="Xue W."/>
            <person name="Luo G."/>
        </authorList>
    </citation>
    <scope>NUCLEOTIDE SEQUENCE [LARGE SCALE GENOMIC DNA]</scope>
    <source>
        <strain evidence="3 5">AM18-6</strain>
    </source>
</reference>
<protein>
    <recommendedName>
        <fullName evidence="6">Major fimbrial subunit protein N-terminal domain-containing protein</fullName>
    </recommendedName>
</protein>
<evidence type="ECO:0000313" key="5">
    <source>
        <dbReference type="Proteomes" id="UP000266644"/>
    </source>
</evidence>
<dbReference type="Proteomes" id="UP000028294">
    <property type="component" value="Chromosome"/>
</dbReference>
<evidence type="ECO:0000313" key="3">
    <source>
        <dbReference type="EMBL" id="RHH11214.1"/>
    </source>
</evidence>
<proteinExistence type="predicted"/>
<keyword evidence="1" id="KW-0732">Signal</keyword>
<name>A0A0I9TK57_BACFG</name>
<dbReference type="EMBL" id="CP036553">
    <property type="protein sequence ID" value="QCQ36746.1"/>
    <property type="molecule type" value="Genomic_DNA"/>
</dbReference>
<feature type="signal peptide" evidence="1">
    <location>
        <begin position="1"/>
        <end position="25"/>
    </location>
</feature>
<dbReference type="PROSITE" id="PS51257">
    <property type="entry name" value="PROKAR_LIPOPROTEIN"/>
    <property type="match status" value="1"/>
</dbReference>
<dbReference type="AlphaFoldDB" id="A0A0I9TK57"/>
<evidence type="ECO:0000313" key="4">
    <source>
        <dbReference type="Proteomes" id="UP000028294"/>
    </source>
</evidence>
<sequence>MKRFKRNIRQGCMLLSVFCLMGVTACSGEEGRDMQPVKPVAFTLNYTIPDADDPETRASDTGGKIPVARPEESVINDVKLLFFIYDEHGNGLYAGSLQGTVDGNHLAKTGKISVIIPESGSIDNHTDYNVLVLANASAYFPGMDFDTYCSGQTENAVRVQLRGDMPLQSITDRTYTVTDNSLLMSGTTFKEAGKDMSVQLLRAAVRIDVRVAEDKRGTVLLKSAMLRNVSPVIPVFNDPQDMAFLPLTYANEKNAPEQFSIIGGLYATEVLRTLHTPYLLQTQAVCLLLQCEKSPYKGWYRVNINIDKNDVQYLRRNNAYTVVIKDVLSQGADTPDEAYGAGSFGIRTVTVPTDWKVPDGIVTPPDVEVN</sequence>
<feature type="chain" id="PRO_5042329020" description="Major fimbrial subunit protein N-terminal domain-containing protein" evidence="1">
    <location>
        <begin position="26"/>
        <end position="370"/>
    </location>
</feature>